<evidence type="ECO:0000313" key="4">
    <source>
        <dbReference type="Proteomes" id="UP001370490"/>
    </source>
</evidence>
<protein>
    <submittedName>
        <fullName evidence="3">Uncharacterized protein</fullName>
    </submittedName>
</protein>
<proteinExistence type="predicted"/>
<comment type="caution">
    <text evidence="3">The sequence shown here is derived from an EMBL/GenBank/DDBJ whole genome shotgun (WGS) entry which is preliminary data.</text>
</comment>
<keyword evidence="4" id="KW-1185">Reference proteome</keyword>
<feature type="compositionally biased region" description="Basic and acidic residues" evidence="1">
    <location>
        <begin position="474"/>
        <end position="486"/>
    </location>
</feature>
<feature type="region of interest" description="Disordered" evidence="1">
    <location>
        <begin position="339"/>
        <end position="558"/>
    </location>
</feature>
<dbReference type="PANTHER" id="PTHR34059:SF6">
    <property type="entry name" value="DUF4408 DOMAIN-CONTAINING PROTEIN"/>
    <property type="match status" value="1"/>
</dbReference>
<dbReference type="InterPro" id="IPR008480">
    <property type="entry name" value="DUF761_pln"/>
</dbReference>
<dbReference type="PANTHER" id="PTHR34059">
    <property type="entry name" value="EXPRESSED PROTEIN"/>
    <property type="match status" value="1"/>
</dbReference>
<feature type="compositionally biased region" description="Low complexity" evidence="1">
    <location>
        <begin position="379"/>
        <end position="390"/>
    </location>
</feature>
<feature type="compositionally biased region" description="Polar residues" evidence="1">
    <location>
        <begin position="257"/>
        <end position="268"/>
    </location>
</feature>
<feature type="compositionally biased region" description="Low complexity" evidence="1">
    <location>
        <begin position="339"/>
        <end position="356"/>
    </location>
</feature>
<evidence type="ECO:0000256" key="1">
    <source>
        <dbReference type="SAM" id="MobiDB-lite"/>
    </source>
</evidence>
<evidence type="ECO:0000313" key="3">
    <source>
        <dbReference type="EMBL" id="KAK6919009.1"/>
    </source>
</evidence>
<feature type="region of interest" description="Disordered" evidence="1">
    <location>
        <begin position="248"/>
        <end position="288"/>
    </location>
</feature>
<keyword evidence="2" id="KW-1133">Transmembrane helix</keyword>
<dbReference type="AlphaFoldDB" id="A0AAN8UTR9"/>
<dbReference type="EMBL" id="JBAMMX010000022">
    <property type="protein sequence ID" value="KAK6919009.1"/>
    <property type="molecule type" value="Genomic_DNA"/>
</dbReference>
<evidence type="ECO:0000256" key="2">
    <source>
        <dbReference type="SAM" id="Phobius"/>
    </source>
</evidence>
<name>A0AAN8UTR9_9MAGN</name>
<reference evidence="3 4" key="1">
    <citation type="submission" date="2023-12" db="EMBL/GenBank/DDBJ databases">
        <title>A high-quality genome assembly for Dillenia turbinata (Dilleniales).</title>
        <authorList>
            <person name="Chanderbali A."/>
        </authorList>
    </citation>
    <scope>NUCLEOTIDE SEQUENCE [LARGE SCALE GENOMIC DNA]</scope>
    <source>
        <strain evidence="3">LSX21</strain>
        <tissue evidence="3">Leaf</tissue>
    </source>
</reference>
<feature type="transmembrane region" description="Helical" evidence="2">
    <location>
        <begin position="71"/>
        <end position="88"/>
    </location>
</feature>
<organism evidence="3 4">
    <name type="scientific">Dillenia turbinata</name>
    <dbReference type="NCBI Taxonomy" id="194707"/>
    <lineage>
        <taxon>Eukaryota</taxon>
        <taxon>Viridiplantae</taxon>
        <taxon>Streptophyta</taxon>
        <taxon>Embryophyta</taxon>
        <taxon>Tracheophyta</taxon>
        <taxon>Spermatophyta</taxon>
        <taxon>Magnoliopsida</taxon>
        <taxon>eudicotyledons</taxon>
        <taxon>Gunneridae</taxon>
        <taxon>Pentapetalae</taxon>
        <taxon>Dilleniales</taxon>
        <taxon>Dilleniaceae</taxon>
        <taxon>Dillenia</taxon>
    </lineage>
</organism>
<gene>
    <name evidence="3" type="ORF">RJ641_017431</name>
</gene>
<dbReference type="Pfam" id="PF05553">
    <property type="entry name" value="DUF761"/>
    <property type="match status" value="1"/>
</dbReference>
<feature type="compositionally biased region" description="Basic and acidic residues" evidence="1">
    <location>
        <begin position="402"/>
        <end position="439"/>
    </location>
</feature>
<sequence>MSDPKTYRKPQHPIPDLNSPTQHIPIKSSNYYRNFVCKSIIVLFVLVLLPLFPSQAPDFISLTIPNGSWELLHLLFVGIAVCYGIFSWRNDDINIESQTHFKYDNAQTYLSRIFQVPANSEDGFETAFQFDEKNVIPTWNSGYLYNEPVIVNRNASFEHSDDKPLGLPVRSLRKSRIVNGSDLHLNGFSSSKRFGKIRNGRIGDLVVDLEEELSKNGGEPSPIPWSSRTGMMEFNEEVGRFSFNSNSLSSMESESNQLKSGSFQAPPTFSSPNSSKSSSSHKASPNLQDSIFEDLSRTGRINGPEEAIGFSSSMRYNSNSNMESEFHQLKSYSFHSPLTLSSTNSNSSSPHKTSPSFHESVFENNSRKNRFNGSSVLGSSASTTPNPSSAFNSSQFGDESFLENKTRRSNEHNLKMSSREREEIVQAKRLDSSNSDEKIPPNVVKSVSRGKSVRTIRGRVVGKVSSESEAASMEDDRRKQNTDKHFYMQQQTNGRNQKQDRSDDFLDSVESGSEIEDMQVSSDSDSEEHEHDQEEDGDDKDEVTSTTTSSAVPEAYEVDKKAGEFIAKFKEQIRLQKLASMEGSQRQHTRRNSYW</sequence>
<dbReference type="Proteomes" id="UP001370490">
    <property type="component" value="Unassembled WGS sequence"/>
</dbReference>
<feature type="transmembrane region" description="Helical" evidence="2">
    <location>
        <begin position="31"/>
        <end position="51"/>
    </location>
</feature>
<keyword evidence="2" id="KW-0472">Membrane</keyword>
<keyword evidence="2" id="KW-0812">Transmembrane</keyword>
<feature type="compositionally biased region" description="Low complexity" evidence="1">
    <location>
        <begin position="270"/>
        <end position="286"/>
    </location>
</feature>
<accession>A0AAN8UTR9</accession>
<feature type="region of interest" description="Disordered" evidence="1">
    <location>
        <begin position="1"/>
        <end position="21"/>
    </location>
</feature>